<evidence type="ECO:0000313" key="5">
    <source>
        <dbReference type="Proteomes" id="UP000186904"/>
    </source>
</evidence>
<proteinExistence type="predicted"/>
<feature type="transmembrane region" description="Helical" evidence="1">
    <location>
        <begin position="21"/>
        <end position="47"/>
    </location>
</feature>
<dbReference type="EMBL" id="FOUA01000002">
    <property type="protein sequence ID" value="SFL94853.1"/>
    <property type="molecule type" value="Genomic_DNA"/>
</dbReference>
<dbReference type="Proteomes" id="UP000186904">
    <property type="component" value="Unassembled WGS sequence"/>
</dbReference>
<keyword evidence="1" id="KW-0812">Transmembrane</keyword>
<accession>A0A1I4LVM0</accession>
<evidence type="ECO:0000256" key="1">
    <source>
        <dbReference type="SAM" id="Phobius"/>
    </source>
</evidence>
<dbReference type="RefSeq" id="WP_169304539.1">
    <property type="nucleotide sequence ID" value="NZ_FOGN01000002.1"/>
</dbReference>
<dbReference type="AlphaFoldDB" id="A0A1I4LVM0"/>
<evidence type="ECO:0000313" key="3">
    <source>
        <dbReference type="EMBL" id="SFL94853.1"/>
    </source>
</evidence>
<dbReference type="Proteomes" id="UP000186599">
    <property type="component" value="Unassembled WGS sequence"/>
</dbReference>
<protein>
    <submittedName>
        <fullName evidence="3">Uncharacterized protein</fullName>
    </submittedName>
</protein>
<dbReference type="STRING" id="653930.SAMN05216589_1579"/>
<keyword evidence="1" id="KW-0472">Membrane</keyword>
<name>A0A1I4LVM0_9GAMM</name>
<evidence type="ECO:0000313" key="4">
    <source>
        <dbReference type="Proteomes" id="UP000186599"/>
    </source>
</evidence>
<keyword evidence="1" id="KW-1133">Transmembrane helix</keyword>
<organism evidence="3 4">
    <name type="scientific">Halopseudomonas bauzanensis</name>
    <dbReference type="NCBI Taxonomy" id="653930"/>
    <lineage>
        <taxon>Bacteria</taxon>
        <taxon>Pseudomonadati</taxon>
        <taxon>Pseudomonadota</taxon>
        <taxon>Gammaproteobacteria</taxon>
        <taxon>Pseudomonadales</taxon>
        <taxon>Pseudomonadaceae</taxon>
        <taxon>Halopseudomonas</taxon>
    </lineage>
</organism>
<dbReference type="EMBL" id="FOGN01000002">
    <property type="protein sequence ID" value="SER85516.1"/>
    <property type="molecule type" value="Genomic_DNA"/>
</dbReference>
<evidence type="ECO:0000313" key="2">
    <source>
        <dbReference type="EMBL" id="SER85516.1"/>
    </source>
</evidence>
<reference evidence="4 5" key="1">
    <citation type="submission" date="2016-10" db="EMBL/GenBank/DDBJ databases">
        <authorList>
            <person name="de Groot N.N."/>
        </authorList>
    </citation>
    <scope>NUCLEOTIDE SEQUENCE [LARGE SCALE GENOMIC DNA]</scope>
    <source>
        <strain evidence="3 4">CGMCC 1.9095</strain>
        <strain evidence="2 5">DSM 22558</strain>
    </source>
</reference>
<gene>
    <name evidence="3" type="ORF">SAMN04487855_1734</name>
    <name evidence="2" type="ORF">SAMN05216589_1579</name>
</gene>
<sequence>MTQQGNVPGGSMQLKNLYKPVRIASFVVLALMVVSALYAFTMTVLHWTGINV</sequence>
<keyword evidence="4" id="KW-1185">Reference proteome</keyword>